<dbReference type="OrthoDB" id="244700at2759"/>
<protein>
    <submittedName>
        <fullName evidence="2">Uncharacterized protein</fullName>
    </submittedName>
</protein>
<dbReference type="EMBL" id="MKKU01000131">
    <property type="protein sequence ID" value="RNF22700.1"/>
    <property type="molecule type" value="Genomic_DNA"/>
</dbReference>
<keyword evidence="3" id="KW-1185">Reference proteome</keyword>
<name>A0A3R7MYR4_9TRYP</name>
<feature type="region of interest" description="Disordered" evidence="1">
    <location>
        <begin position="1"/>
        <end position="23"/>
    </location>
</feature>
<feature type="region of interest" description="Disordered" evidence="1">
    <location>
        <begin position="329"/>
        <end position="350"/>
    </location>
</feature>
<evidence type="ECO:0000256" key="1">
    <source>
        <dbReference type="SAM" id="MobiDB-lite"/>
    </source>
</evidence>
<dbReference type="GeneID" id="40316704"/>
<dbReference type="Proteomes" id="UP000284403">
    <property type="component" value="Unassembled WGS sequence"/>
</dbReference>
<dbReference type="RefSeq" id="XP_029229929.1">
    <property type="nucleotide sequence ID" value="XM_029370015.1"/>
</dbReference>
<evidence type="ECO:0000313" key="2">
    <source>
        <dbReference type="EMBL" id="RNF22700.1"/>
    </source>
</evidence>
<accession>A0A3R7MYR4</accession>
<reference evidence="2 3" key="1">
    <citation type="journal article" date="2018" name="BMC Genomics">
        <title>Genomic comparison of Trypanosoma conorhini and Trypanosoma rangeli to Trypanosoma cruzi strains of high and low virulence.</title>
        <authorList>
            <person name="Bradwell K.R."/>
            <person name="Koparde V.N."/>
            <person name="Matveyev A.V."/>
            <person name="Serrano M.G."/>
            <person name="Alves J.M."/>
            <person name="Parikh H."/>
            <person name="Huang B."/>
            <person name="Lee V."/>
            <person name="Espinosa-Alvarez O."/>
            <person name="Ortiz P.A."/>
            <person name="Costa-Martins A.G."/>
            <person name="Teixeira M.M."/>
            <person name="Buck G.A."/>
        </authorList>
    </citation>
    <scope>NUCLEOTIDE SEQUENCE [LARGE SCALE GENOMIC DNA]</scope>
    <source>
        <strain evidence="2 3">025E</strain>
    </source>
</reference>
<organism evidence="2 3">
    <name type="scientific">Trypanosoma conorhini</name>
    <dbReference type="NCBI Taxonomy" id="83891"/>
    <lineage>
        <taxon>Eukaryota</taxon>
        <taxon>Discoba</taxon>
        <taxon>Euglenozoa</taxon>
        <taxon>Kinetoplastea</taxon>
        <taxon>Metakinetoplastina</taxon>
        <taxon>Trypanosomatida</taxon>
        <taxon>Trypanosomatidae</taxon>
        <taxon>Trypanosoma</taxon>
    </lineage>
</organism>
<evidence type="ECO:0000313" key="3">
    <source>
        <dbReference type="Proteomes" id="UP000284403"/>
    </source>
</evidence>
<feature type="compositionally biased region" description="Basic and acidic residues" evidence="1">
    <location>
        <begin position="188"/>
        <end position="208"/>
    </location>
</feature>
<proteinExistence type="predicted"/>
<dbReference type="AlphaFoldDB" id="A0A3R7MYR4"/>
<feature type="region of interest" description="Disordered" evidence="1">
    <location>
        <begin position="184"/>
        <end position="248"/>
    </location>
</feature>
<sequence>MPPRPHSPLRTHSAPSLPEPLQSDIFFAPPNAHAGRTRTDKARCFLPGLRGVHERWTDAATPDPIAPLHPKQTNAPQSLKPHYSRGHIVPSECSAGKTNGVRKRVISASVMAVVNSAKEQRAVLTEAAPATNTMPTAVKGSQLPLRKEGAMRGEDVAPLPSAPTAYEAALAEYGAKLLSMMHRRKSAEHRQSRERLSRRKAVNEKYSELSRPPAAAGSGRRVSSNHQVGGNAVRGRESGARGLMPGAGAGAKARNAEADVAAARILPDKNQGVKPAAIDDHPPCSCKTEVGVGTPHDRGGSQNGEVRGASPAGESVSVELEIEVEKKGTTAKRRGCGNQDASAHRRRGREGWAQTDSLFCAQPLVTSLPAGRQASREGGAVGLADTLDRISLVAPLPLTPPRPLRRARSLGPRPSCMGEETRKSKGVFSRIFSTTKAPFASMTDNPHDIEGWGFTLHTPQKETCDTERKALVFIRPHPKPRPLHRCHESKALNDDKTWKTRGIPFRGCAWDDKACIDKLRFSSFESCDQTWKRDGEIRRGTFTNVVPQYVLDEFARRGRLRTAWRRWRRRLWAARAQHSPARFSDPLPTAGEGDGSRWAGLKAWLAASTLPSALP</sequence>
<feature type="region of interest" description="Disordered" evidence="1">
    <location>
        <begin position="294"/>
        <end position="315"/>
    </location>
</feature>
<comment type="caution">
    <text evidence="2">The sequence shown here is derived from an EMBL/GenBank/DDBJ whole genome shotgun (WGS) entry which is preliminary data.</text>
</comment>
<gene>
    <name evidence="2" type="ORF">Tco025E_03093</name>
</gene>